<reference evidence="2 3" key="1">
    <citation type="journal article" date="2015" name="Genome Announc.">
        <title>Expanding the biotechnology potential of lactobacilli through comparative genomics of 213 strains and associated genera.</title>
        <authorList>
            <person name="Sun Z."/>
            <person name="Harris H.M."/>
            <person name="McCann A."/>
            <person name="Guo C."/>
            <person name="Argimon S."/>
            <person name="Zhang W."/>
            <person name="Yang X."/>
            <person name="Jeffery I.B."/>
            <person name="Cooney J.C."/>
            <person name="Kagawa T.F."/>
            <person name="Liu W."/>
            <person name="Song Y."/>
            <person name="Salvetti E."/>
            <person name="Wrobel A."/>
            <person name="Rasinkangas P."/>
            <person name="Parkhill J."/>
            <person name="Rea M.C."/>
            <person name="O'Sullivan O."/>
            <person name="Ritari J."/>
            <person name="Douillard F.P."/>
            <person name="Paul Ross R."/>
            <person name="Yang R."/>
            <person name="Briner A.E."/>
            <person name="Felis G.E."/>
            <person name="de Vos W.M."/>
            <person name="Barrangou R."/>
            <person name="Klaenhammer T.R."/>
            <person name="Caufield P.W."/>
            <person name="Cui Y."/>
            <person name="Zhang H."/>
            <person name="O'Toole P.W."/>
        </authorList>
    </citation>
    <scope>NUCLEOTIDE SEQUENCE [LARGE SCALE GENOMIC DNA]</scope>
    <source>
        <strain evidence="2 3">DSM 23037</strain>
    </source>
</reference>
<dbReference type="Proteomes" id="UP000051378">
    <property type="component" value="Unassembled WGS sequence"/>
</dbReference>
<dbReference type="Pfam" id="PF10282">
    <property type="entry name" value="Lactonase"/>
    <property type="match status" value="1"/>
</dbReference>
<comment type="caution">
    <text evidence="2">The sequence shown here is derived from an EMBL/GenBank/DDBJ whole genome shotgun (WGS) entry which is preliminary data.</text>
</comment>
<name>A0A0R2DJA8_9LACO</name>
<dbReference type="STRING" id="1423744.FC86_GL000289"/>
<comment type="similarity">
    <text evidence="1">Belongs to the cycloisomerase 2 family.</text>
</comment>
<organism evidence="2 3">
    <name type="scientific">Holzapfeliella floricola DSM 23037 = JCM 16512</name>
    <dbReference type="NCBI Taxonomy" id="1423744"/>
    <lineage>
        <taxon>Bacteria</taxon>
        <taxon>Bacillati</taxon>
        <taxon>Bacillota</taxon>
        <taxon>Bacilli</taxon>
        <taxon>Lactobacillales</taxon>
        <taxon>Lactobacillaceae</taxon>
        <taxon>Holzapfeliella</taxon>
    </lineage>
</organism>
<evidence type="ECO:0000313" key="2">
    <source>
        <dbReference type="EMBL" id="KRN04192.1"/>
    </source>
</evidence>
<dbReference type="PATRIC" id="fig|1423744.4.peg.296"/>
<dbReference type="InterPro" id="IPR050282">
    <property type="entry name" value="Cycloisomerase_2"/>
</dbReference>
<dbReference type="InterPro" id="IPR011048">
    <property type="entry name" value="Haem_d1_sf"/>
</dbReference>
<keyword evidence="3" id="KW-1185">Reference proteome</keyword>
<proteinExistence type="inferred from homology"/>
<dbReference type="SUPFAM" id="SSF51004">
    <property type="entry name" value="C-terminal (heme d1) domain of cytochrome cd1-nitrite reductase"/>
    <property type="match status" value="1"/>
</dbReference>
<evidence type="ECO:0000256" key="1">
    <source>
        <dbReference type="ARBA" id="ARBA00005564"/>
    </source>
</evidence>
<sequence length="340" mass="37969">MKHRVLLGGYTKKNSQGIYQASLIHNQLEDVSPFINTEGPTYFQISQQNKLYTIAKKADIGGIEVYDLSDEPKPQLLSSHLTPGPPPAYVGISNKFGLLFTANYHRGTIDLYKIETDGTLSLKDSVEHEGSSIRPEQTQAHPHYADLTPDNRLAVADLGCDGVFIYDIDFKNHQLMLHSHHQTAKGFGPRHLVFNTDYNLMYVLGELSSQVEVLRYSAGELRHLETVETVPSNHTDHNGAAAILISKDNRFLYTSNRGHNSICVFEISNEGQTLTEVQNISTEGDFPRDFNWNTAQTHVIVANQNSDNATLFNRDTQTGLLTLIEKDVAVPEATRVLFMA</sequence>
<dbReference type="PANTHER" id="PTHR30344">
    <property type="entry name" value="6-PHOSPHOGLUCONOLACTONASE-RELATED"/>
    <property type="match status" value="1"/>
</dbReference>
<dbReference type="InterPro" id="IPR015943">
    <property type="entry name" value="WD40/YVTN_repeat-like_dom_sf"/>
</dbReference>
<dbReference type="AlphaFoldDB" id="A0A0R2DJA8"/>
<dbReference type="EMBL" id="AYZL01000016">
    <property type="protein sequence ID" value="KRN04192.1"/>
    <property type="molecule type" value="Genomic_DNA"/>
</dbReference>
<dbReference type="PANTHER" id="PTHR30344:SF1">
    <property type="entry name" value="6-PHOSPHOGLUCONOLACTONASE"/>
    <property type="match status" value="1"/>
</dbReference>
<accession>A0A0R2DJA8</accession>
<protein>
    <submittedName>
        <fullName evidence="2">6-phosphogluconolactonase</fullName>
    </submittedName>
</protein>
<dbReference type="RefSeq" id="WP_056974454.1">
    <property type="nucleotide sequence ID" value="NZ_AYZL01000016.1"/>
</dbReference>
<dbReference type="InterPro" id="IPR019405">
    <property type="entry name" value="Lactonase_7-beta_prop"/>
</dbReference>
<dbReference type="GO" id="GO:0005829">
    <property type="term" value="C:cytosol"/>
    <property type="evidence" value="ECO:0007669"/>
    <property type="project" value="TreeGrafter"/>
</dbReference>
<gene>
    <name evidence="2" type="ORF">FC86_GL000289</name>
</gene>
<dbReference type="GO" id="GO:0017057">
    <property type="term" value="F:6-phosphogluconolactonase activity"/>
    <property type="evidence" value="ECO:0007669"/>
    <property type="project" value="TreeGrafter"/>
</dbReference>
<dbReference type="Gene3D" id="2.130.10.10">
    <property type="entry name" value="YVTN repeat-like/Quinoprotein amine dehydrogenase"/>
    <property type="match status" value="1"/>
</dbReference>
<evidence type="ECO:0000313" key="3">
    <source>
        <dbReference type="Proteomes" id="UP000051378"/>
    </source>
</evidence>